<feature type="domain" description="P/Homo B" evidence="5">
    <location>
        <begin position="138"/>
        <end position="224"/>
    </location>
</feature>
<dbReference type="GO" id="GO:0006508">
    <property type="term" value="P:proteolysis"/>
    <property type="evidence" value="ECO:0007669"/>
    <property type="project" value="UniProtKB-KW"/>
</dbReference>
<protein>
    <recommendedName>
        <fullName evidence="5">P/Homo B domain-containing protein</fullName>
    </recommendedName>
</protein>
<keyword evidence="2" id="KW-0378">Hydrolase</keyword>
<evidence type="ECO:0000256" key="4">
    <source>
        <dbReference type="SAM" id="SignalP"/>
    </source>
</evidence>
<dbReference type="SUPFAM" id="SSF49785">
    <property type="entry name" value="Galactose-binding domain-like"/>
    <property type="match status" value="1"/>
</dbReference>
<dbReference type="OrthoDB" id="414709at2759"/>
<dbReference type="InterPro" id="IPR008979">
    <property type="entry name" value="Galactose-bd-like_sf"/>
</dbReference>
<evidence type="ECO:0000256" key="2">
    <source>
        <dbReference type="ARBA" id="ARBA00022801"/>
    </source>
</evidence>
<organism evidence="6 7">
    <name type="scientific">Symbiodinium necroappetens</name>
    <dbReference type="NCBI Taxonomy" id="1628268"/>
    <lineage>
        <taxon>Eukaryota</taxon>
        <taxon>Sar</taxon>
        <taxon>Alveolata</taxon>
        <taxon>Dinophyceae</taxon>
        <taxon>Suessiales</taxon>
        <taxon>Symbiodiniaceae</taxon>
        <taxon>Symbiodinium</taxon>
    </lineage>
</organism>
<feature type="chain" id="PRO_5032606954" description="P/Homo B domain-containing protein" evidence="4">
    <location>
        <begin position="22"/>
        <end position="237"/>
    </location>
</feature>
<dbReference type="Proteomes" id="UP000601435">
    <property type="component" value="Unassembled WGS sequence"/>
</dbReference>
<comment type="caution">
    <text evidence="6">The sequence shown here is derived from an EMBL/GenBank/DDBJ whole genome shotgun (WGS) entry which is preliminary data.</text>
</comment>
<evidence type="ECO:0000256" key="1">
    <source>
        <dbReference type="ARBA" id="ARBA00022670"/>
    </source>
</evidence>
<sequence>MARLAAVAVWSCLLLLPVVKGTELDGCEADGCEADVSSALQLGRGRDEDDPEPAEDPHPEQEPEYDPELDAEECEHVCCYSRFKAPESLCGCLAAQSISCNYCSRPYIATPEEYQVPHAGSFNISIPVEETTLANISKFEVGLGLAGFRVGTLGVTLLGPASQSLGLKEPEMEPESQTSQVHWIFTDRSCSDCMEPTDSFSQLQGEDAKGTWTLIIETDPEVANGLVTWVELSITSC</sequence>
<evidence type="ECO:0000313" key="7">
    <source>
        <dbReference type="Proteomes" id="UP000601435"/>
    </source>
</evidence>
<keyword evidence="7" id="KW-1185">Reference proteome</keyword>
<name>A0A813C6S3_9DINO</name>
<evidence type="ECO:0000259" key="5">
    <source>
        <dbReference type="Pfam" id="PF01483"/>
    </source>
</evidence>
<evidence type="ECO:0000313" key="6">
    <source>
        <dbReference type="EMBL" id="CAE7939519.1"/>
    </source>
</evidence>
<feature type="region of interest" description="Disordered" evidence="3">
    <location>
        <begin position="43"/>
        <end position="67"/>
    </location>
</feature>
<accession>A0A813C6S3</accession>
<dbReference type="Pfam" id="PF01483">
    <property type="entry name" value="P_proprotein"/>
    <property type="match status" value="1"/>
</dbReference>
<dbReference type="GO" id="GO:0004252">
    <property type="term" value="F:serine-type endopeptidase activity"/>
    <property type="evidence" value="ECO:0007669"/>
    <property type="project" value="InterPro"/>
</dbReference>
<feature type="signal peptide" evidence="4">
    <location>
        <begin position="1"/>
        <end position="21"/>
    </location>
</feature>
<dbReference type="InterPro" id="IPR002884">
    <property type="entry name" value="P_dom"/>
</dbReference>
<reference evidence="6" key="1">
    <citation type="submission" date="2021-02" db="EMBL/GenBank/DDBJ databases">
        <authorList>
            <person name="Dougan E. K."/>
            <person name="Rhodes N."/>
            <person name="Thang M."/>
            <person name="Chan C."/>
        </authorList>
    </citation>
    <scope>NUCLEOTIDE SEQUENCE</scope>
</reference>
<gene>
    <name evidence="6" type="ORF">SNEC2469_LOCUS33540</name>
</gene>
<keyword evidence="4" id="KW-0732">Signal</keyword>
<keyword evidence="1" id="KW-0645">Protease</keyword>
<dbReference type="EMBL" id="CAJNJA010088985">
    <property type="protein sequence ID" value="CAE7939519.1"/>
    <property type="molecule type" value="Genomic_DNA"/>
</dbReference>
<evidence type="ECO:0000256" key="3">
    <source>
        <dbReference type="SAM" id="MobiDB-lite"/>
    </source>
</evidence>
<dbReference type="Gene3D" id="2.60.120.260">
    <property type="entry name" value="Galactose-binding domain-like"/>
    <property type="match status" value="1"/>
</dbReference>
<proteinExistence type="predicted"/>
<dbReference type="AlphaFoldDB" id="A0A813C6S3"/>